<dbReference type="SMART" id="SM00382">
    <property type="entry name" value="AAA"/>
    <property type="match status" value="1"/>
</dbReference>
<dbReference type="AlphaFoldDB" id="A0A832PNM3"/>
<protein>
    <submittedName>
        <fullName evidence="7">ATP-binding cassette domain-containing protein</fullName>
    </submittedName>
</protein>
<dbReference type="RefSeq" id="WP_303730179.1">
    <property type="nucleotide sequence ID" value="NZ_DULP01000119.1"/>
</dbReference>
<dbReference type="InterPro" id="IPR003439">
    <property type="entry name" value="ABC_transporter-like_ATP-bd"/>
</dbReference>
<dbReference type="Pfam" id="PF00005">
    <property type="entry name" value="ABC_tran"/>
    <property type="match status" value="1"/>
</dbReference>
<evidence type="ECO:0000256" key="2">
    <source>
        <dbReference type="ARBA" id="ARBA00022448"/>
    </source>
</evidence>
<comment type="caution">
    <text evidence="7">The sequence shown here is derived from an EMBL/GenBank/DDBJ whole genome shotgun (WGS) entry which is preliminary data.</text>
</comment>
<keyword evidence="3" id="KW-0536">Nodulation</keyword>
<name>A0A832PNM3_9RHOB</name>
<dbReference type="GO" id="GO:0016887">
    <property type="term" value="F:ATP hydrolysis activity"/>
    <property type="evidence" value="ECO:0007669"/>
    <property type="project" value="InterPro"/>
</dbReference>
<evidence type="ECO:0000256" key="3">
    <source>
        <dbReference type="ARBA" id="ARBA00022458"/>
    </source>
</evidence>
<keyword evidence="2" id="KW-0813">Transport</keyword>
<comment type="similarity">
    <text evidence="1">Belongs to the ABC transporter superfamily.</text>
</comment>
<evidence type="ECO:0000313" key="7">
    <source>
        <dbReference type="EMBL" id="HHW34121.1"/>
    </source>
</evidence>
<dbReference type="InterPro" id="IPR027417">
    <property type="entry name" value="P-loop_NTPase"/>
</dbReference>
<dbReference type="Gene3D" id="3.40.50.300">
    <property type="entry name" value="P-loop containing nucleotide triphosphate hydrolases"/>
    <property type="match status" value="1"/>
</dbReference>
<dbReference type="PANTHER" id="PTHR42711">
    <property type="entry name" value="ABC TRANSPORTER ATP-BINDING PROTEIN"/>
    <property type="match status" value="1"/>
</dbReference>
<evidence type="ECO:0000313" key="8">
    <source>
        <dbReference type="Proteomes" id="UP000580830"/>
    </source>
</evidence>
<dbReference type="PROSITE" id="PS50893">
    <property type="entry name" value="ABC_TRANSPORTER_2"/>
    <property type="match status" value="1"/>
</dbReference>
<keyword evidence="5 7" id="KW-0067">ATP-binding</keyword>
<dbReference type="InterPro" id="IPR050763">
    <property type="entry name" value="ABC_transporter_ATP-binding"/>
</dbReference>
<keyword evidence="4" id="KW-0547">Nucleotide-binding</keyword>
<reference evidence="7 8" key="1">
    <citation type="journal article" date="2020" name="Biotechnol. Biofuels">
        <title>New insights from the biogas microbiome by comprehensive genome-resolved metagenomics of nearly 1600 species originating from multiple anaerobic digesters.</title>
        <authorList>
            <person name="Campanaro S."/>
            <person name="Treu L."/>
            <person name="Rodriguez-R L.M."/>
            <person name="Kovalovszki A."/>
            <person name="Ziels R.M."/>
            <person name="Maus I."/>
            <person name="Zhu X."/>
            <person name="Kougias P.G."/>
            <person name="Basile A."/>
            <person name="Luo G."/>
            <person name="Schluter A."/>
            <person name="Konstantinidis K.T."/>
            <person name="Angelidaki I."/>
        </authorList>
    </citation>
    <scope>NUCLEOTIDE SEQUENCE [LARGE SCALE GENOMIC DNA]</scope>
    <source>
        <strain evidence="7">AS04akNAM_125</strain>
    </source>
</reference>
<dbReference type="InterPro" id="IPR022467">
    <property type="entry name" value="ABC_transprt_ATP-bd_su_PQQ"/>
</dbReference>
<gene>
    <name evidence="7" type="ORF">GXX24_08285</name>
</gene>
<dbReference type="NCBIfam" id="TIGR03864">
    <property type="entry name" value="PQQ_ABC_ATP"/>
    <property type="match status" value="1"/>
</dbReference>
<dbReference type="EMBL" id="DULP01000119">
    <property type="protein sequence ID" value="HHW34121.1"/>
    <property type="molecule type" value="Genomic_DNA"/>
</dbReference>
<evidence type="ECO:0000259" key="6">
    <source>
        <dbReference type="PROSITE" id="PS50893"/>
    </source>
</evidence>
<dbReference type="GO" id="GO:0005524">
    <property type="term" value="F:ATP binding"/>
    <property type="evidence" value="ECO:0007669"/>
    <property type="project" value="UniProtKB-KW"/>
</dbReference>
<evidence type="ECO:0000256" key="5">
    <source>
        <dbReference type="ARBA" id="ARBA00022840"/>
    </source>
</evidence>
<evidence type="ECO:0000256" key="4">
    <source>
        <dbReference type="ARBA" id="ARBA00022741"/>
    </source>
</evidence>
<feature type="domain" description="ABC transporter" evidence="6">
    <location>
        <begin position="6"/>
        <end position="236"/>
    </location>
</feature>
<dbReference type="InterPro" id="IPR003593">
    <property type="entry name" value="AAA+_ATPase"/>
</dbReference>
<sequence length="241" mass="25711">MTTPALSVQNVSHSFGAFRALDDVSLTVPRGSFTALLGVNGAGKTTLFNLITRLYANRSGVIEVAGHDLRRDPGPALRRLGVVFQSRALDADLTVQQNLMYHAALHGIPRSKARARVAEVLAQVDLADKAGARVSALSGGQVRRAEISRALIHRPELLLLDEATVGLDVKSRAEVLALTRRLIAEQGVSALWATHILDEIAPSDRLVILHRGRVLFAGLAAQAAADGDLTRAFLELTGVPA</sequence>
<dbReference type="SUPFAM" id="SSF52540">
    <property type="entry name" value="P-loop containing nucleoside triphosphate hydrolases"/>
    <property type="match status" value="1"/>
</dbReference>
<accession>A0A832PNM3</accession>
<dbReference type="Proteomes" id="UP000580830">
    <property type="component" value="Unassembled WGS sequence"/>
</dbReference>
<dbReference type="PANTHER" id="PTHR42711:SF5">
    <property type="entry name" value="ABC TRANSPORTER ATP-BINDING PROTEIN NATA"/>
    <property type="match status" value="1"/>
</dbReference>
<evidence type="ECO:0000256" key="1">
    <source>
        <dbReference type="ARBA" id="ARBA00005417"/>
    </source>
</evidence>
<proteinExistence type="inferred from homology"/>
<organism evidence="7 8">
    <name type="scientific">Paracoccus solventivorans</name>
    <dbReference type="NCBI Taxonomy" id="53463"/>
    <lineage>
        <taxon>Bacteria</taxon>
        <taxon>Pseudomonadati</taxon>
        <taxon>Pseudomonadota</taxon>
        <taxon>Alphaproteobacteria</taxon>
        <taxon>Rhodobacterales</taxon>
        <taxon>Paracoccaceae</taxon>
        <taxon>Paracoccus</taxon>
    </lineage>
</organism>